<evidence type="ECO:0000259" key="2">
    <source>
        <dbReference type="Pfam" id="PF01593"/>
    </source>
</evidence>
<keyword evidence="1" id="KW-0812">Transmembrane</keyword>
<evidence type="ECO:0000313" key="4">
    <source>
        <dbReference type="Proteomes" id="UP001228113"/>
    </source>
</evidence>
<sequence length="437" mass="46580">MDKEAPGASVLVLGGGVTGLLAALRLKRAGRAVEVWEASAESGGWARTLAWPGPDGTPGYLERGPQGLLVGRDGPLERLVRDLGLTLRRQEIKGPRWLGKDGRLHPNPASLRGLLAAPGLGPLDKLRLLGEPFIPCRPNTTEDLEAYITRRLGPAFAREILPALVAGVLAAPPDRIGVEALPRLLRMEAAGGLLRGGLAQGPLRTRYPQDGPYPGTGALTRALARHLGCVRTDRAAESLEPAEGGRWRVRTRGFAREVDTVVLAVPAAAASRLLQPVAPRAATALLAIPHADLRVWHSRHAPVRGWEHGVGLLIHPPQGRGVLGLVSMAREDPRAVPGLLQVRTYLGGAWPVDPALDAWPGVHAELRRWLPDLGPAVQVREERAPAAFPILGRGHAARTGRILADLPRGLHWLGSARFGPGLPDLAEGVEAWASSWA</sequence>
<evidence type="ECO:0000256" key="1">
    <source>
        <dbReference type="SAM" id="Phobius"/>
    </source>
</evidence>
<dbReference type="InterPro" id="IPR050464">
    <property type="entry name" value="Zeta_carotene_desat/Oxidored"/>
</dbReference>
<evidence type="ECO:0000313" key="3">
    <source>
        <dbReference type="EMBL" id="BDU76038.1"/>
    </source>
</evidence>
<dbReference type="RefSeq" id="WP_243346878.1">
    <property type="nucleotide sequence ID" value="NZ_AP027081.1"/>
</dbReference>
<feature type="transmembrane region" description="Helical" evidence="1">
    <location>
        <begin position="6"/>
        <end position="24"/>
    </location>
</feature>
<dbReference type="GO" id="GO:0016491">
    <property type="term" value="F:oxidoreductase activity"/>
    <property type="evidence" value="ECO:0007669"/>
    <property type="project" value="InterPro"/>
</dbReference>
<dbReference type="AlphaFoldDB" id="A0AA48HD33"/>
<dbReference type="Proteomes" id="UP001228113">
    <property type="component" value="Chromosome"/>
</dbReference>
<name>A0AA48HD33_9BACT</name>
<proteinExistence type="predicted"/>
<dbReference type="InterPro" id="IPR002937">
    <property type="entry name" value="Amino_oxidase"/>
</dbReference>
<dbReference type="EMBL" id="AP027081">
    <property type="protein sequence ID" value="BDU76038.1"/>
    <property type="molecule type" value="Genomic_DNA"/>
</dbReference>
<dbReference type="InterPro" id="IPR036188">
    <property type="entry name" value="FAD/NAD-bd_sf"/>
</dbReference>
<feature type="domain" description="Amine oxidase" evidence="2">
    <location>
        <begin position="18"/>
        <end position="284"/>
    </location>
</feature>
<accession>A0AA48HD33</accession>
<dbReference type="Gene3D" id="3.50.50.60">
    <property type="entry name" value="FAD/NAD(P)-binding domain"/>
    <property type="match status" value="1"/>
</dbReference>
<gene>
    <name evidence="3" type="ORF">METESE_09960</name>
</gene>
<dbReference type="Pfam" id="PF01593">
    <property type="entry name" value="Amino_oxidase"/>
    <property type="match status" value="1"/>
</dbReference>
<keyword evidence="4" id="KW-1185">Reference proteome</keyword>
<dbReference type="KEGG" id="msea:METESE_09960"/>
<protein>
    <recommendedName>
        <fullName evidence="2">Amine oxidase domain-containing protein</fullName>
    </recommendedName>
</protein>
<dbReference type="PANTHER" id="PTHR42923:SF3">
    <property type="entry name" value="PROTOPORPHYRINOGEN OXIDASE"/>
    <property type="match status" value="1"/>
</dbReference>
<dbReference type="SUPFAM" id="SSF51905">
    <property type="entry name" value="FAD/NAD(P)-binding domain"/>
    <property type="match status" value="1"/>
</dbReference>
<organism evidence="3 4">
    <name type="scientific">Mesoterricola sediminis</name>
    <dbReference type="NCBI Taxonomy" id="2927980"/>
    <lineage>
        <taxon>Bacteria</taxon>
        <taxon>Pseudomonadati</taxon>
        <taxon>Acidobacteriota</taxon>
        <taxon>Holophagae</taxon>
        <taxon>Holophagales</taxon>
        <taxon>Holophagaceae</taxon>
        <taxon>Mesoterricola</taxon>
    </lineage>
</organism>
<dbReference type="PANTHER" id="PTHR42923">
    <property type="entry name" value="PROTOPORPHYRINOGEN OXIDASE"/>
    <property type="match status" value="1"/>
</dbReference>
<keyword evidence="1" id="KW-0472">Membrane</keyword>
<keyword evidence="1" id="KW-1133">Transmembrane helix</keyword>
<reference evidence="3" key="1">
    <citation type="journal article" date="2023" name="Int. J. Syst. Evol. Microbiol.">
        <title>Mesoterricola silvestris gen. nov., sp. nov., Mesoterricola sediminis sp. nov., Geothrix oryzae sp. nov., Geothrix edaphica sp. nov., Geothrix rubra sp. nov., and Geothrix limicola sp. nov., six novel members of Acidobacteriota isolated from soils.</title>
        <authorList>
            <person name="Itoh H."/>
            <person name="Sugisawa Y."/>
            <person name="Mise K."/>
            <person name="Xu Z."/>
            <person name="Kuniyasu M."/>
            <person name="Ushijima N."/>
            <person name="Kawano K."/>
            <person name="Kobayashi E."/>
            <person name="Shiratori Y."/>
            <person name="Masuda Y."/>
            <person name="Senoo K."/>
        </authorList>
    </citation>
    <scope>NUCLEOTIDE SEQUENCE</scope>
    <source>
        <strain evidence="3">W786</strain>
    </source>
</reference>